<dbReference type="RefSeq" id="WP_253064055.1">
    <property type="nucleotide sequence ID" value="NZ_JAMXWM010000027.1"/>
</dbReference>
<organism evidence="1 2">
    <name type="scientific">Sporolactobacillus shoreicorticis</name>
    <dbReference type="NCBI Taxonomy" id="1923877"/>
    <lineage>
        <taxon>Bacteria</taxon>
        <taxon>Bacillati</taxon>
        <taxon>Bacillota</taxon>
        <taxon>Bacilli</taxon>
        <taxon>Bacillales</taxon>
        <taxon>Sporolactobacillaceae</taxon>
        <taxon>Sporolactobacillus</taxon>
    </lineage>
</organism>
<dbReference type="Pfam" id="PF08950">
    <property type="entry name" value="DUF1861"/>
    <property type="match status" value="1"/>
</dbReference>
<name>A0ABW5S468_9BACL</name>
<gene>
    <name evidence="1" type="ORF">ACFSUE_12355</name>
</gene>
<evidence type="ECO:0000313" key="2">
    <source>
        <dbReference type="Proteomes" id="UP001597399"/>
    </source>
</evidence>
<dbReference type="InterPro" id="IPR023296">
    <property type="entry name" value="Glyco_hydro_beta-prop_sf"/>
</dbReference>
<dbReference type="InterPro" id="IPR015045">
    <property type="entry name" value="MPT-1-like_LmxM"/>
</dbReference>
<evidence type="ECO:0000313" key="1">
    <source>
        <dbReference type="EMBL" id="MFD2694411.1"/>
    </source>
</evidence>
<dbReference type="Proteomes" id="UP001597399">
    <property type="component" value="Unassembled WGS sequence"/>
</dbReference>
<sequence>MEHVTECLDLLEQYMADHPTVYDVEKLNFKGAGAKDVYNCTAPFYDEGRRIIAARVESRDSESAHIGFFEQDTDGWNLMKDMPSFPLQDPFITRIDDSLLFGGVWVAPDTKGHVTWRTLFFRGKSIRSLRPFFEGPVGMKDLRIAQMPNGLILVLTRPQGKKGGRGKIGYVLLASLDELDTNKIECAPLLDGHFADDEWGGANEIHSLKNGDAGVLGHIAYFDHQGNRHYYSMIFTLDPLTGRHSSPEIIATRQDFIGGPAKRPDLRDVVFTGGAIRGDGRMTLYVGTSDAEAQRIVISDPFAKYERGC</sequence>
<accession>A0ABW5S468</accession>
<keyword evidence="2" id="KW-1185">Reference proteome</keyword>
<dbReference type="PANTHER" id="PTHR37036:SF2">
    <property type="entry name" value="DUF1861 FAMILY PROTEIN"/>
    <property type="match status" value="1"/>
</dbReference>
<dbReference type="EMBL" id="JBHUMQ010000026">
    <property type="protein sequence ID" value="MFD2694411.1"/>
    <property type="molecule type" value="Genomic_DNA"/>
</dbReference>
<protein>
    <submittedName>
        <fullName evidence="1">DUF1861 family protein</fullName>
    </submittedName>
</protein>
<proteinExistence type="predicted"/>
<dbReference type="PANTHER" id="PTHR37036">
    <property type="match status" value="1"/>
</dbReference>
<dbReference type="Gene3D" id="2.115.10.20">
    <property type="entry name" value="Glycosyl hydrolase domain, family 43"/>
    <property type="match status" value="1"/>
</dbReference>
<dbReference type="SUPFAM" id="SSF75005">
    <property type="entry name" value="Arabinanase/levansucrase/invertase"/>
    <property type="match status" value="1"/>
</dbReference>
<comment type="caution">
    <text evidence="1">The sequence shown here is derived from an EMBL/GenBank/DDBJ whole genome shotgun (WGS) entry which is preliminary data.</text>
</comment>
<reference evidence="2" key="1">
    <citation type="journal article" date="2019" name="Int. J. Syst. Evol. Microbiol.">
        <title>The Global Catalogue of Microorganisms (GCM) 10K type strain sequencing project: providing services to taxonomists for standard genome sequencing and annotation.</title>
        <authorList>
            <consortium name="The Broad Institute Genomics Platform"/>
            <consortium name="The Broad Institute Genome Sequencing Center for Infectious Disease"/>
            <person name="Wu L."/>
            <person name="Ma J."/>
        </authorList>
    </citation>
    <scope>NUCLEOTIDE SEQUENCE [LARGE SCALE GENOMIC DNA]</scope>
    <source>
        <strain evidence="2">TISTR 2466</strain>
    </source>
</reference>